<comment type="caution">
    <text evidence="1">The sequence shown here is derived from an EMBL/GenBank/DDBJ whole genome shotgun (WGS) entry which is preliminary data.</text>
</comment>
<dbReference type="AlphaFoldDB" id="A0AAQ4E6W2"/>
<gene>
    <name evidence="1" type="ORF">V5799_013114</name>
</gene>
<feature type="non-terminal residue" evidence="1">
    <location>
        <position position="1"/>
    </location>
</feature>
<reference evidence="1 2" key="1">
    <citation type="journal article" date="2023" name="Arcadia Sci">
        <title>De novo assembly of a long-read Amblyomma americanum tick genome.</title>
        <authorList>
            <person name="Chou S."/>
            <person name="Poskanzer K.E."/>
            <person name="Rollins M."/>
            <person name="Thuy-Boun P.S."/>
        </authorList>
    </citation>
    <scope>NUCLEOTIDE SEQUENCE [LARGE SCALE GENOMIC DNA]</scope>
    <source>
        <strain evidence="1">F_SG_1</strain>
        <tissue evidence="1">Salivary glands</tissue>
    </source>
</reference>
<evidence type="ECO:0000313" key="1">
    <source>
        <dbReference type="EMBL" id="KAK8770424.1"/>
    </source>
</evidence>
<protein>
    <submittedName>
        <fullName evidence="1">Uncharacterized protein</fullName>
    </submittedName>
</protein>
<name>A0AAQ4E6W2_AMBAM</name>
<evidence type="ECO:0000313" key="2">
    <source>
        <dbReference type="Proteomes" id="UP001321473"/>
    </source>
</evidence>
<sequence>SNIAPGKVRINIRLLALGRRVHRVRSVRSIVVSSLRKVVRFLRSRCRERADLLASGPCG</sequence>
<dbReference type="Proteomes" id="UP001321473">
    <property type="component" value="Unassembled WGS sequence"/>
</dbReference>
<organism evidence="1 2">
    <name type="scientific">Amblyomma americanum</name>
    <name type="common">Lone star tick</name>
    <dbReference type="NCBI Taxonomy" id="6943"/>
    <lineage>
        <taxon>Eukaryota</taxon>
        <taxon>Metazoa</taxon>
        <taxon>Ecdysozoa</taxon>
        <taxon>Arthropoda</taxon>
        <taxon>Chelicerata</taxon>
        <taxon>Arachnida</taxon>
        <taxon>Acari</taxon>
        <taxon>Parasitiformes</taxon>
        <taxon>Ixodida</taxon>
        <taxon>Ixodoidea</taxon>
        <taxon>Ixodidae</taxon>
        <taxon>Amblyomminae</taxon>
        <taxon>Amblyomma</taxon>
    </lineage>
</organism>
<accession>A0AAQ4E6W2</accession>
<keyword evidence="2" id="KW-1185">Reference proteome</keyword>
<dbReference type="EMBL" id="JARKHS020021173">
    <property type="protein sequence ID" value="KAK8770424.1"/>
    <property type="molecule type" value="Genomic_DNA"/>
</dbReference>
<proteinExistence type="predicted"/>